<comment type="caution">
    <text evidence="3">The sequence shown here is derived from an EMBL/GenBank/DDBJ whole genome shotgun (WGS) entry which is preliminary data.</text>
</comment>
<keyword evidence="4" id="KW-1185">Reference proteome</keyword>
<dbReference type="AlphaFoldDB" id="A0A1E7JWQ8"/>
<keyword evidence="2" id="KW-0812">Transmembrane</keyword>
<evidence type="ECO:0000256" key="1">
    <source>
        <dbReference type="SAM" id="MobiDB-lite"/>
    </source>
</evidence>
<dbReference type="SUPFAM" id="SSF81995">
    <property type="entry name" value="beta-sandwich domain of Sec23/24"/>
    <property type="match status" value="1"/>
</dbReference>
<dbReference type="Proteomes" id="UP000176101">
    <property type="component" value="Unassembled WGS sequence"/>
</dbReference>
<keyword evidence="2" id="KW-0472">Membrane</keyword>
<evidence type="ECO:0000313" key="4">
    <source>
        <dbReference type="Proteomes" id="UP000176101"/>
    </source>
</evidence>
<protein>
    <submittedName>
        <fullName evidence="3">Uncharacterized protein</fullName>
    </submittedName>
</protein>
<organism evidence="3 4">
    <name type="scientific">Streptomyces oceani</name>
    <dbReference type="NCBI Taxonomy" id="1075402"/>
    <lineage>
        <taxon>Bacteria</taxon>
        <taxon>Bacillati</taxon>
        <taxon>Actinomycetota</taxon>
        <taxon>Actinomycetes</taxon>
        <taxon>Kitasatosporales</taxon>
        <taxon>Streptomycetaceae</taxon>
        <taxon>Streptomyces</taxon>
    </lineage>
</organism>
<feature type="compositionally biased region" description="Low complexity" evidence="1">
    <location>
        <begin position="33"/>
        <end position="42"/>
    </location>
</feature>
<dbReference type="OrthoDB" id="4320938at2"/>
<reference evidence="3 4" key="1">
    <citation type="journal article" date="2016" name="Front. Microbiol.">
        <title>Comparative Genomics Analysis of Streptomyces Species Reveals Their Adaptation to the Marine Environment and Their Diversity at the Genomic Level.</title>
        <authorList>
            <person name="Tian X."/>
            <person name="Zhang Z."/>
            <person name="Yang T."/>
            <person name="Chen M."/>
            <person name="Li J."/>
            <person name="Chen F."/>
            <person name="Yang J."/>
            <person name="Li W."/>
            <person name="Zhang B."/>
            <person name="Zhang Z."/>
            <person name="Wu J."/>
            <person name="Zhang C."/>
            <person name="Long L."/>
            <person name="Xiao J."/>
        </authorList>
    </citation>
    <scope>NUCLEOTIDE SEQUENCE [LARGE SCALE GENOMIC DNA]</scope>
    <source>
        <strain evidence="3 4">SCSIO 02100</strain>
    </source>
</reference>
<keyword evidence="2" id="KW-1133">Transmembrane helix</keyword>
<gene>
    <name evidence="3" type="ORF">AN216_22275</name>
</gene>
<sequence length="167" mass="17663">MSYPPPQNPYGQQPPPGQNPYGQPQQPGPGQPPYGHQPQGQNPYGGGGPMPPPPPQRGGARSVFKALTIIGMVIVLGIGAVVTWSVIDGQDDADTAAQGDCVINNGTDIQPDVEVVDCTSSKAEFKVAEKHDGDFQCNREKYAQYSETKNGDTTFTLCLTPHRGSGS</sequence>
<name>A0A1E7JWQ8_9ACTN</name>
<dbReference type="EMBL" id="LJGU01000148">
    <property type="protein sequence ID" value="OEU96085.1"/>
    <property type="molecule type" value="Genomic_DNA"/>
</dbReference>
<evidence type="ECO:0000313" key="3">
    <source>
        <dbReference type="EMBL" id="OEU96085.1"/>
    </source>
</evidence>
<proteinExistence type="predicted"/>
<feature type="transmembrane region" description="Helical" evidence="2">
    <location>
        <begin position="66"/>
        <end position="87"/>
    </location>
</feature>
<feature type="region of interest" description="Disordered" evidence="1">
    <location>
        <begin position="1"/>
        <end position="60"/>
    </location>
</feature>
<dbReference type="PATRIC" id="fig|1075402.3.peg.657"/>
<accession>A0A1E7JWQ8</accession>
<feature type="compositionally biased region" description="Pro residues" evidence="1">
    <location>
        <begin position="1"/>
        <end position="18"/>
    </location>
</feature>
<evidence type="ECO:0000256" key="2">
    <source>
        <dbReference type="SAM" id="Phobius"/>
    </source>
</evidence>
<dbReference type="STRING" id="1075402.AN216_22275"/>